<dbReference type="FunFam" id="2.60.40.10:FF:000003">
    <property type="entry name" value="Titin isoform E"/>
    <property type="match status" value="1"/>
</dbReference>
<feature type="domain" description="Fibronectin type-III" evidence="5">
    <location>
        <begin position="389"/>
        <end position="484"/>
    </location>
</feature>
<accession>A0A8B9LRH7</accession>
<feature type="domain" description="Fibronectin type-III" evidence="5">
    <location>
        <begin position="684"/>
        <end position="780"/>
    </location>
</feature>
<evidence type="ECO:0000259" key="4">
    <source>
        <dbReference type="PROSITE" id="PS50835"/>
    </source>
</evidence>
<dbReference type="Pfam" id="PF00041">
    <property type="entry name" value="fn3"/>
    <property type="match status" value="8"/>
</dbReference>
<dbReference type="InterPro" id="IPR003961">
    <property type="entry name" value="FN3_dom"/>
</dbReference>
<dbReference type="InterPro" id="IPR003599">
    <property type="entry name" value="Ig_sub"/>
</dbReference>
<dbReference type="AlphaFoldDB" id="A0A8B9LRH7"/>
<dbReference type="InterPro" id="IPR013098">
    <property type="entry name" value="Ig_I-set"/>
</dbReference>
<dbReference type="CDD" id="cd05748">
    <property type="entry name" value="Ig_Titin_like"/>
    <property type="match status" value="3"/>
</dbReference>
<dbReference type="InterPro" id="IPR036116">
    <property type="entry name" value="FN3_sf"/>
</dbReference>
<dbReference type="Gene3D" id="2.60.40.10">
    <property type="entry name" value="Immunoglobulins"/>
    <property type="match status" value="12"/>
</dbReference>
<dbReference type="PANTHER" id="PTHR14340:SF13">
    <property type="entry name" value="TITIN"/>
    <property type="match status" value="1"/>
</dbReference>
<dbReference type="Pfam" id="PF07679">
    <property type="entry name" value="I-set"/>
    <property type="match status" value="3"/>
</dbReference>
<dbReference type="GO" id="GO:0008307">
    <property type="term" value="F:structural constituent of muscle"/>
    <property type="evidence" value="ECO:0007669"/>
    <property type="project" value="TreeGrafter"/>
</dbReference>
<protein>
    <recommendedName>
        <fullName evidence="8">Titin</fullName>
    </recommendedName>
</protein>
<feature type="domain" description="Ig-like" evidence="4">
    <location>
        <begin position="1057"/>
        <end position="1161"/>
    </location>
</feature>
<dbReference type="InterPro" id="IPR003598">
    <property type="entry name" value="Ig_sub2"/>
</dbReference>
<dbReference type="InterPro" id="IPR013783">
    <property type="entry name" value="Ig-like_fold"/>
</dbReference>
<feature type="region of interest" description="Disordered" evidence="3">
    <location>
        <begin position="1241"/>
        <end position="1260"/>
    </location>
</feature>
<dbReference type="GO" id="GO:0031430">
    <property type="term" value="C:M band"/>
    <property type="evidence" value="ECO:0007669"/>
    <property type="project" value="TreeGrafter"/>
</dbReference>
<keyword evidence="1" id="KW-0677">Repeat</keyword>
<feature type="domain" description="Ig-like" evidence="4">
    <location>
        <begin position="784"/>
        <end position="871"/>
    </location>
</feature>
<dbReference type="SUPFAM" id="SSF49265">
    <property type="entry name" value="Fibronectin type III"/>
    <property type="match status" value="6"/>
</dbReference>
<feature type="domain" description="Fibronectin type-III" evidence="5">
    <location>
        <begin position="976"/>
        <end position="1069"/>
    </location>
</feature>
<evidence type="ECO:0000313" key="6">
    <source>
        <dbReference type="Ensembl" id="ENSAMXP00005054363.1"/>
    </source>
</evidence>
<feature type="domain" description="Fibronectin type-III" evidence="5">
    <location>
        <begin position="583"/>
        <end position="678"/>
    </location>
</feature>
<evidence type="ECO:0000256" key="1">
    <source>
        <dbReference type="ARBA" id="ARBA00022737"/>
    </source>
</evidence>
<feature type="domain" description="Fibronectin type-III" evidence="5">
    <location>
        <begin position="485"/>
        <end position="577"/>
    </location>
</feature>
<dbReference type="FunFam" id="2.60.40.10:FF:000012">
    <property type="entry name" value="titin isoform X1"/>
    <property type="match status" value="1"/>
</dbReference>
<dbReference type="SMART" id="SM00408">
    <property type="entry name" value="IGc2"/>
    <property type="match status" value="3"/>
</dbReference>
<evidence type="ECO:0000313" key="7">
    <source>
        <dbReference type="Proteomes" id="UP000694621"/>
    </source>
</evidence>
<dbReference type="FunFam" id="2.60.40.10:FF:000002">
    <property type="entry name" value="Titin a"/>
    <property type="match status" value="2"/>
</dbReference>
<dbReference type="SMART" id="SM00060">
    <property type="entry name" value="FN3"/>
    <property type="match status" value="9"/>
</dbReference>
<dbReference type="GO" id="GO:0045214">
    <property type="term" value="P:sarcomere organization"/>
    <property type="evidence" value="ECO:0007669"/>
    <property type="project" value="TreeGrafter"/>
</dbReference>
<feature type="domain" description="Fibronectin type-III" evidence="5">
    <location>
        <begin position="880"/>
        <end position="973"/>
    </location>
</feature>
<feature type="domain" description="Ig-like" evidence="4">
    <location>
        <begin position="93"/>
        <end position="184"/>
    </location>
</feature>
<evidence type="ECO:0000256" key="2">
    <source>
        <dbReference type="ARBA" id="ARBA00023319"/>
    </source>
</evidence>
<dbReference type="InterPro" id="IPR007110">
    <property type="entry name" value="Ig-like_dom"/>
</dbReference>
<feature type="domain" description="Fibronectin type-III" evidence="5">
    <location>
        <begin position="291"/>
        <end position="386"/>
    </location>
</feature>
<dbReference type="InterPro" id="IPR036179">
    <property type="entry name" value="Ig-like_dom_sf"/>
</dbReference>
<dbReference type="PROSITE" id="PS50835">
    <property type="entry name" value="IG_LIKE"/>
    <property type="match status" value="3"/>
</dbReference>
<dbReference type="Proteomes" id="UP000694621">
    <property type="component" value="Unplaced"/>
</dbReference>
<dbReference type="Ensembl" id="ENSAMXT00005058776.1">
    <property type="protein sequence ID" value="ENSAMXP00005054363.1"/>
    <property type="gene ID" value="ENSAMXG00005024309.1"/>
</dbReference>
<evidence type="ECO:0008006" key="8">
    <source>
        <dbReference type="Google" id="ProtNLM"/>
    </source>
</evidence>
<proteinExistence type="predicted"/>
<name>A0A8B9LRH7_ASTMX</name>
<feature type="domain" description="Fibronectin type-III" evidence="5">
    <location>
        <begin position="1168"/>
        <end position="1251"/>
    </location>
</feature>
<evidence type="ECO:0000259" key="5">
    <source>
        <dbReference type="PROSITE" id="PS50853"/>
    </source>
</evidence>
<dbReference type="PANTHER" id="PTHR14340">
    <property type="entry name" value="MICROFIBRIL-ASSOCIATED GLYCOPROTEIN 3"/>
    <property type="match status" value="1"/>
</dbReference>
<evidence type="ECO:0000256" key="3">
    <source>
        <dbReference type="SAM" id="MobiDB-lite"/>
    </source>
</evidence>
<dbReference type="FunFam" id="2.60.40.10:FF:000547">
    <property type="entry name" value="Titin a"/>
    <property type="match status" value="1"/>
</dbReference>
<organism evidence="6 7">
    <name type="scientific">Astyanax mexicanus</name>
    <name type="common">Blind cave fish</name>
    <name type="synonym">Astyanax fasciatus mexicanus</name>
    <dbReference type="NCBI Taxonomy" id="7994"/>
    <lineage>
        <taxon>Eukaryota</taxon>
        <taxon>Metazoa</taxon>
        <taxon>Chordata</taxon>
        <taxon>Craniata</taxon>
        <taxon>Vertebrata</taxon>
        <taxon>Euteleostomi</taxon>
        <taxon>Actinopterygii</taxon>
        <taxon>Neopterygii</taxon>
        <taxon>Teleostei</taxon>
        <taxon>Ostariophysi</taxon>
        <taxon>Characiformes</taxon>
        <taxon>Characoidei</taxon>
        <taxon>Acestrorhamphidae</taxon>
        <taxon>Acestrorhamphinae</taxon>
        <taxon>Astyanax</taxon>
    </lineage>
</organism>
<dbReference type="FunFam" id="2.60.40.10:FF:000034">
    <property type="entry name" value="Titin isoform A"/>
    <property type="match status" value="2"/>
</dbReference>
<feature type="region of interest" description="Disordered" evidence="3">
    <location>
        <begin position="57"/>
        <end position="89"/>
    </location>
</feature>
<sequence>MTPERQDLLMSELWTRQDLQSTSSQEKSPRTASLFSGRFLLSMVDLRSLTTLLRSVMPPERPSQLSQPTAKSASVSEPRESRPAVIREQTTAPGFDLRSVYQQVVVAKAGDNVKVEIPVLGRPRPSVVWKKEDQEIKQTQRINIEDTATSTILNIREIKRKDGGQYSMTGKNILGTVTETITVQVHDIPGAPTGPIKIDEVSCDYVLISWDAPENDGGVPINNYIVEMKETTGTSWVELAATVIRTTFKAARLTTGNQYQFRVKAQNRYGVGPFITSEPVLAAYPFDVPGQPGIPQVTAFTKDSITISWNEPSSDGGSAILGYHIERKEKNSILWQRISKALVVGNIYKSSGLMDAIAYEFRVIAENMAGLSRPSKPSEMAYALDPVDPPSQPVAINITRHEVTLQWTKPEGDGGFPITGYNVEKRELPNGRWLKANFSNILETGFTVSGLTEDASYEFRVFARNSAGSVSKPSKPSEVIICRDDIEEPKLDVDASFSSVVVVKAGDVFKLDVSHYIVERRETSRLVWTVVESKVQTLNLKITKLLPGNEYIFRVIPVNKYGIGEPLESDPVIAANPFVAPGPPTDVEVSNITKDSMVVTWERPSSDGGNPISGYVIEKRDKEGVRWTRCNKRVVSELRFRVTGLLENRSYEFRVSAENAAGVGKPSAATVYYKALDPIFRPGPPNNPKVIDISRTSVVLQWGKPIYDGGCEIQGYVVEACEGISDEWTTCTPPSGITETRFEVKKLLEKHEYKFRICAINKIGVGENADIKGSILMEDKLEAPDIDLDADLRKMITVRAGGSLRLFVPIRGRPAPEVKWGKADGEINETAQIDITSSYTSLVIENINRFDSGKYTLTLENSSGSKCAFISVRVLDTPDAPANFHVKEITKNSVTLTWEPPLLDGGAKIKNYIVEKRESTRKVYSAVASCNKMTYRIDQLEEGRNYFFRVVAENEHGIGLPAETPEPLKISEKPQPPGKISVVDVTRKSVSLSWEKPEHDGGSRISHYEVEMQAKDSEKWSLCASVKALDTIVTNLAQGEEYNFRVIAVNDKGKSDPRLLAHPVVAKDLVIDTSVRTKLSTYSVQVGYDLKIEARITGHPKPTITWTKDGVALKQTTRVNVTDTPHHTTLSIKEATRDDGGMYNITVANVLGQKETTVEVIILEKPGPPTGPVKIDEISAESMTLSWEPPTYTGGCQISNYIVQKRDTTTTNWVVVSATDSKYDFRIIARNGAGSVSKPSQCTGSITAKDEIQPPTYEVD</sequence>
<keyword evidence="2" id="KW-0393">Immunoglobulin domain</keyword>
<dbReference type="PROSITE" id="PS50853">
    <property type="entry name" value="FN3"/>
    <property type="match status" value="9"/>
</dbReference>
<reference evidence="6" key="1">
    <citation type="submission" date="2025-08" db="UniProtKB">
        <authorList>
            <consortium name="Ensembl"/>
        </authorList>
    </citation>
    <scope>IDENTIFICATION</scope>
</reference>
<dbReference type="FunFam" id="2.60.40.10:FF:000112">
    <property type="entry name" value="Titin a"/>
    <property type="match status" value="1"/>
</dbReference>
<dbReference type="FunFam" id="2.60.40.10:FF:000031">
    <property type="entry name" value="Myosin-binding protein C, slow type"/>
    <property type="match status" value="1"/>
</dbReference>
<dbReference type="GO" id="GO:0048738">
    <property type="term" value="P:cardiac muscle tissue development"/>
    <property type="evidence" value="ECO:0007669"/>
    <property type="project" value="TreeGrafter"/>
</dbReference>
<dbReference type="FunFam" id="2.60.40.10:FF:000011">
    <property type="entry name" value="Titin b"/>
    <property type="match status" value="1"/>
</dbReference>
<dbReference type="SMART" id="SM00409">
    <property type="entry name" value="IG"/>
    <property type="match status" value="3"/>
</dbReference>
<dbReference type="SUPFAM" id="SSF48726">
    <property type="entry name" value="Immunoglobulin"/>
    <property type="match status" value="3"/>
</dbReference>
<feature type="compositionally biased region" description="Polar residues" evidence="3">
    <location>
        <begin position="63"/>
        <end position="75"/>
    </location>
</feature>
<feature type="domain" description="Fibronectin type-III" evidence="5">
    <location>
        <begin position="191"/>
        <end position="285"/>
    </location>
</feature>
<dbReference type="PRINTS" id="PR00014">
    <property type="entry name" value="FNTYPEIII"/>
</dbReference>
<dbReference type="CDD" id="cd00063">
    <property type="entry name" value="FN3"/>
    <property type="match status" value="9"/>
</dbReference>